<dbReference type="OrthoDB" id="4613587at2759"/>
<protein>
    <recommendedName>
        <fullName evidence="1">Heterokaryon incompatibility domain-containing protein</fullName>
    </recommendedName>
</protein>
<organism evidence="2 3">
    <name type="scientific">Monosporascus ibericus</name>
    <dbReference type="NCBI Taxonomy" id="155417"/>
    <lineage>
        <taxon>Eukaryota</taxon>
        <taxon>Fungi</taxon>
        <taxon>Dikarya</taxon>
        <taxon>Ascomycota</taxon>
        <taxon>Pezizomycotina</taxon>
        <taxon>Sordariomycetes</taxon>
        <taxon>Xylariomycetidae</taxon>
        <taxon>Xylariales</taxon>
        <taxon>Xylariales incertae sedis</taxon>
        <taxon>Monosporascus</taxon>
    </lineage>
</organism>
<dbReference type="PANTHER" id="PTHR10622">
    <property type="entry name" value="HET DOMAIN-CONTAINING PROTEIN"/>
    <property type="match status" value="1"/>
</dbReference>
<reference evidence="2 3" key="1">
    <citation type="submission" date="2018-06" db="EMBL/GenBank/DDBJ databases">
        <title>Complete Genomes of Monosporascus.</title>
        <authorList>
            <person name="Robinson A.J."/>
            <person name="Natvig D.O."/>
        </authorList>
    </citation>
    <scope>NUCLEOTIDE SEQUENCE [LARGE SCALE GENOMIC DNA]</scope>
    <source>
        <strain evidence="2 3">CBS 110550</strain>
    </source>
</reference>
<accession>A0A4Q4THN8</accession>
<proteinExistence type="predicted"/>
<evidence type="ECO:0000259" key="1">
    <source>
        <dbReference type="Pfam" id="PF06985"/>
    </source>
</evidence>
<dbReference type="AlphaFoldDB" id="A0A4Q4THN8"/>
<dbReference type="Pfam" id="PF06985">
    <property type="entry name" value="HET"/>
    <property type="match status" value="1"/>
</dbReference>
<dbReference type="EMBL" id="QJNU01000141">
    <property type="protein sequence ID" value="RYP06148.1"/>
    <property type="molecule type" value="Genomic_DNA"/>
</dbReference>
<dbReference type="Proteomes" id="UP000293360">
    <property type="component" value="Unassembled WGS sequence"/>
</dbReference>
<gene>
    <name evidence="2" type="ORF">DL764_003324</name>
</gene>
<dbReference type="STRING" id="155417.A0A4Q4THN8"/>
<comment type="caution">
    <text evidence="2">The sequence shown here is derived from an EMBL/GenBank/DDBJ whole genome shotgun (WGS) entry which is preliminary data.</text>
</comment>
<name>A0A4Q4THN8_9PEZI</name>
<sequence length="565" mass="63364">MRLLHAKSLLLHDFPNDDQIPEYAILSHTWGGNGDEVTIKDLSSWTPLYKRKPGWAKIKGCCKQALTDGIEYVWIDTCCMGRSKRSQEAVGDEIQSIWKYYDRARVCYVHLADVQASPETTADSPDSDIWRSRWFTRGWTVPELLAPIFVRFYDVSWKYLGSKAELSRIIEGITGIGAHVLRDPGEVKRQSVACRMSWVSTRETSREEDIAYCLLGIFGIKMPIDYGEGRRNAFIRLQHHLLRSSRDPSLFTWGYNLPLGGTHRNCNVGMLAETPSAFEHCGQVEPVSSCAEPSFEVTASGLQFRLPTQIDEPTGTALLNLECAIGDYYLVLPLNRSPTTRKEFERTPYGKPTLVHRSKLATFSTRPVNTQLINRSRSISAQIEVSLAYPEEHFFELADVYPPNALQNVGPVMIVPAEGEVRCSLYLSDLPWAMLSVQNGLGQRFLISIERESSPTESKVRTLKTLMAEVPDSRSLSSGPPSTAAFSLMHLLPIFESAPIVAWKDGMETGGLLVGSNFQMPGAGRELRTIRIVIQRESLNRTEFSGSIAAKLGKKEDKNKVEKKR</sequence>
<keyword evidence="3" id="KW-1185">Reference proteome</keyword>
<evidence type="ECO:0000313" key="3">
    <source>
        <dbReference type="Proteomes" id="UP000293360"/>
    </source>
</evidence>
<evidence type="ECO:0000313" key="2">
    <source>
        <dbReference type="EMBL" id="RYP06148.1"/>
    </source>
</evidence>
<dbReference type="PANTHER" id="PTHR10622:SF10">
    <property type="entry name" value="HET DOMAIN-CONTAINING PROTEIN"/>
    <property type="match status" value="1"/>
</dbReference>
<dbReference type="InterPro" id="IPR010730">
    <property type="entry name" value="HET"/>
</dbReference>
<feature type="domain" description="Heterokaryon incompatibility" evidence="1">
    <location>
        <begin position="23"/>
        <end position="118"/>
    </location>
</feature>